<dbReference type="GO" id="GO:0006508">
    <property type="term" value="P:proteolysis"/>
    <property type="evidence" value="ECO:0007669"/>
    <property type="project" value="UniProtKB-KW"/>
</dbReference>
<dbReference type="SUPFAM" id="SSF50923">
    <property type="entry name" value="Hemopexin-like domain"/>
    <property type="match status" value="1"/>
</dbReference>
<feature type="binding site" evidence="10">
    <location>
        <position position="220"/>
    </location>
    <ligand>
        <name>Ca(2+)</name>
        <dbReference type="ChEBI" id="CHEBI:29108"/>
        <label>3</label>
    </ligand>
</feature>
<dbReference type="PANTHER" id="PTHR10201:SF224">
    <property type="entry name" value="MATRIX METALLOPEPTIDASE 17B"/>
    <property type="match status" value="1"/>
</dbReference>
<evidence type="ECO:0000256" key="2">
    <source>
        <dbReference type="ARBA" id="ARBA00022670"/>
    </source>
</evidence>
<name>A0A3P9MUG2_POERE</name>
<evidence type="ECO:0000256" key="9">
    <source>
        <dbReference type="PIRSR" id="PIRSR001191-2"/>
    </source>
</evidence>
<keyword evidence="6 10" id="KW-0106">Calcium</keyword>
<dbReference type="STRING" id="8081.ENSPREP00000000894"/>
<feature type="binding site" evidence="10">
    <location>
        <position position="306"/>
    </location>
    <ligand>
        <name>Ca(2+)</name>
        <dbReference type="ChEBI" id="CHEBI:29108"/>
        <label>4</label>
    </ligand>
</feature>
<keyword evidence="2" id="KW-0645">Protease</keyword>
<dbReference type="PROSITE" id="PS51642">
    <property type="entry name" value="HEMOPEXIN_2"/>
    <property type="match status" value="2"/>
</dbReference>
<dbReference type="InterPro" id="IPR021190">
    <property type="entry name" value="Pept_M10A"/>
</dbReference>
<accession>A0A3P9MUG2</accession>
<dbReference type="PIRSF" id="PIRSF001191">
    <property type="entry name" value="Peptidase_M10A_matrix"/>
    <property type="match status" value="1"/>
</dbReference>
<feature type="binding site" evidence="10">
    <location>
        <position position="354"/>
    </location>
    <ligand>
        <name>Ca(2+)</name>
        <dbReference type="ChEBI" id="CHEBI:29108"/>
        <label>4</label>
    </ligand>
</feature>
<feature type="binding site" evidence="9">
    <location>
        <position position="243"/>
    </location>
    <ligand>
        <name>Zn(2+)</name>
        <dbReference type="ChEBI" id="CHEBI:29105"/>
        <label>2</label>
        <note>catalytic</note>
    </ligand>
</feature>
<dbReference type="GO" id="GO:0008270">
    <property type="term" value="F:zinc ion binding"/>
    <property type="evidence" value="ECO:0007669"/>
    <property type="project" value="InterPro"/>
</dbReference>
<feature type="binding site" evidence="10">
    <location>
        <position position="196"/>
    </location>
    <ligand>
        <name>Ca(2+)</name>
        <dbReference type="ChEBI" id="CHEBI:29108"/>
        <label>3</label>
    </ligand>
</feature>
<dbReference type="GO" id="GO:0005615">
    <property type="term" value="C:extracellular space"/>
    <property type="evidence" value="ECO:0007669"/>
    <property type="project" value="TreeGrafter"/>
</dbReference>
<dbReference type="Proteomes" id="UP000242638">
    <property type="component" value="Unassembled WGS sequence"/>
</dbReference>
<dbReference type="GO" id="GO:0004222">
    <property type="term" value="F:metalloendopeptidase activity"/>
    <property type="evidence" value="ECO:0007669"/>
    <property type="project" value="InterPro"/>
</dbReference>
<dbReference type="AlphaFoldDB" id="A0A3P9MUG2"/>
<keyword evidence="3 9" id="KW-0479">Metal-binding</keyword>
<feature type="repeat" description="Hemopexin" evidence="11">
    <location>
        <begin position="298"/>
        <end position="346"/>
    </location>
</feature>
<feature type="binding site" evidence="10">
    <location>
        <position position="197"/>
    </location>
    <ligand>
        <name>Ca(2+)</name>
        <dbReference type="ChEBI" id="CHEBI:29108"/>
        <label>3</label>
    </ligand>
</feature>
<dbReference type="InterPro" id="IPR006026">
    <property type="entry name" value="Peptidase_Metallo"/>
</dbReference>
<protein>
    <submittedName>
        <fullName evidence="14">Matrix metallopeptidase 17b</fullName>
    </submittedName>
</protein>
<dbReference type="Pfam" id="PF01471">
    <property type="entry name" value="PG_binding_1"/>
    <property type="match status" value="1"/>
</dbReference>
<evidence type="ECO:0000256" key="8">
    <source>
        <dbReference type="PIRSR" id="PIRSR001191-1"/>
    </source>
</evidence>
<evidence type="ECO:0000259" key="13">
    <source>
        <dbReference type="SMART" id="SM00235"/>
    </source>
</evidence>
<dbReference type="Pfam" id="PF00413">
    <property type="entry name" value="Peptidase_M10"/>
    <property type="match status" value="1"/>
</dbReference>
<comment type="similarity">
    <text evidence="1">Belongs to the peptidase M10A family.</text>
</comment>
<dbReference type="InterPro" id="IPR036375">
    <property type="entry name" value="Hemopexin-like_dom_sf"/>
</dbReference>
<dbReference type="Pfam" id="PF00045">
    <property type="entry name" value="Hemopexin"/>
    <property type="match status" value="1"/>
</dbReference>
<dbReference type="PANTHER" id="PTHR10201">
    <property type="entry name" value="MATRIX METALLOPROTEINASE"/>
    <property type="match status" value="1"/>
</dbReference>
<dbReference type="InterPro" id="IPR002477">
    <property type="entry name" value="Peptidoglycan-bd-like"/>
</dbReference>
<keyword evidence="15" id="KW-1185">Reference proteome</keyword>
<proteinExistence type="inferred from homology"/>
<reference evidence="15" key="1">
    <citation type="submission" date="2013-11" db="EMBL/GenBank/DDBJ databases">
        <title>The genomic landscape of the Guanapo guppy.</title>
        <authorList>
            <person name="Kuenstner A."/>
            <person name="Dreyer C."/>
        </authorList>
    </citation>
    <scope>NUCLEOTIDE SEQUENCE</scope>
    <source>
        <strain evidence="15">Guanapo</strain>
    </source>
</reference>
<feature type="repeat" description="Hemopexin" evidence="11">
    <location>
        <begin position="428"/>
        <end position="475"/>
    </location>
</feature>
<dbReference type="SMART" id="SM00120">
    <property type="entry name" value="HX"/>
    <property type="match status" value="2"/>
</dbReference>
<dbReference type="Gene3D" id="3.40.390.10">
    <property type="entry name" value="Collagenase (Catalytic Domain)"/>
    <property type="match status" value="1"/>
</dbReference>
<reference evidence="14" key="3">
    <citation type="submission" date="2025-09" db="UniProtKB">
        <authorList>
            <consortium name="Ensembl"/>
        </authorList>
    </citation>
    <scope>IDENTIFICATION</scope>
    <source>
        <strain evidence="14">Guanapo</strain>
    </source>
</reference>
<dbReference type="PRINTS" id="PR00138">
    <property type="entry name" value="MATRIXIN"/>
</dbReference>
<dbReference type="InterPro" id="IPR033739">
    <property type="entry name" value="M10A_MMP"/>
</dbReference>
<feature type="binding site" evidence="10">
    <location>
        <position position="218"/>
    </location>
    <ligand>
        <name>Zn(2+)</name>
        <dbReference type="ChEBI" id="CHEBI:29105"/>
        <label>1</label>
    </ligand>
</feature>
<dbReference type="InterPro" id="IPR036365">
    <property type="entry name" value="PGBD-like_sf"/>
</dbReference>
<comment type="cofactor">
    <cofactor evidence="10">
        <name>Zn(2+)</name>
        <dbReference type="ChEBI" id="CHEBI:29105"/>
    </cofactor>
    <text evidence="10">Binds 2 Zn(2+) ions per subunit.</text>
</comment>
<dbReference type="SUPFAM" id="SSF47090">
    <property type="entry name" value="PGBD-like"/>
    <property type="match status" value="1"/>
</dbReference>
<dbReference type="Ensembl" id="ENSPRET00000000933.1">
    <property type="protein sequence ID" value="ENSPREP00000000894.1"/>
    <property type="gene ID" value="ENSPREG00000000560.1"/>
</dbReference>
<evidence type="ECO:0000256" key="5">
    <source>
        <dbReference type="ARBA" id="ARBA00022833"/>
    </source>
</evidence>
<evidence type="ECO:0000256" key="6">
    <source>
        <dbReference type="ARBA" id="ARBA00022837"/>
    </source>
</evidence>
<evidence type="ECO:0000256" key="7">
    <source>
        <dbReference type="ARBA" id="ARBA00023049"/>
    </source>
</evidence>
<organism evidence="14 15">
    <name type="scientific">Poecilia reticulata</name>
    <name type="common">Guppy</name>
    <name type="synonym">Acanthophacelus reticulatus</name>
    <dbReference type="NCBI Taxonomy" id="8081"/>
    <lineage>
        <taxon>Eukaryota</taxon>
        <taxon>Metazoa</taxon>
        <taxon>Chordata</taxon>
        <taxon>Craniata</taxon>
        <taxon>Vertebrata</taxon>
        <taxon>Euteleostomi</taxon>
        <taxon>Actinopterygii</taxon>
        <taxon>Neopterygii</taxon>
        <taxon>Teleostei</taxon>
        <taxon>Neoteleostei</taxon>
        <taxon>Acanthomorphata</taxon>
        <taxon>Ovalentaria</taxon>
        <taxon>Atherinomorphae</taxon>
        <taxon>Cyprinodontiformes</taxon>
        <taxon>Poeciliidae</taxon>
        <taxon>Poeciliinae</taxon>
        <taxon>Poecilia</taxon>
    </lineage>
</organism>
<evidence type="ECO:0000256" key="4">
    <source>
        <dbReference type="ARBA" id="ARBA00022801"/>
    </source>
</evidence>
<keyword evidence="4" id="KW-0378">Hydrolase</keyword>
<feature type="binding site" evidence="10">
    <location>
        <position position="223"/>
    </location>
    <ligand>
        <name>Ca(2+)</name>
        <dbReference type="ChEBI" id="CHEBI:29108"/>
        <label>3</label>
    </ligand>
</feature>
<sequence>MSIIWGGHWGGQSDDRGGTGPPGPLSGSATGRQARNRISDGHDWLIKYGYLPRSDPSTGLLQAWTAVTDAVKAMQTFAGLKDSGVLDEETMVLMKSPRCSLPDQDGPSKLLVLQQGKEIRRRRSVSMWTRRNINWRLHSYPSSSHLSREMIRSLVFYALRVWAEPTPLEFHEVGTFAADLQVDFLQGYHGDGYPFDGAGGAVGHAFFPSDPARAGGVHLDAEEQWAFRQPAYEGTDLFTVLVHEFGHALGLAHSSSRHSVMRPYYHGPVGDPLHYPITWLTFCVSPPLLGENYWDPPIDRCNTNFDVVAKIRGETFFFKGLTVWRVNGGGLVSGRGAVVRRLWRGLPADLLRLDAVLERHSDHAIIFISGAQHHFNMFTCAVFCSLTWPLCAAAGSRFWLFRDLSLQDGYPQPLTALRMGVSLTRGQPDDEDEAVPGSGRSVYLFRGDSYWKFMFPGSAPQDGYPRSSAADWLDCVDSSKGSSFTVLVRCVKKQNWISEVMSCFPSGPPVGPGQGPAATPALPAALSVYQCVNVCVCACMHACVPAEG</sequence>
<dbReference type="InterPro" id="IPR024079">
    <property type="entry name" value="MetalloPept_cat_dom_sf"/>
</dbReference>
<evidence type="ECO:0000313" key="15">
    <source>
        <dbReference type="Proteomes" id="UP000242638"/>
    </source>
</evidence>
<evidence type="ECO:0000256" key="11">
    <source>
        <dbReference type="PROSITE-ProRule" id="PRU01011"/>
    </source>
</evidence>
<dbReference type="InterPro" id="IPR001818">
    <property type="entry name" value="Pept_M10_metallopeptidase"/>
</dbReference>
<evidence type="ECO:0000313" key="14">
    <source>
        <dbReference type="Ensembl" id="ENSPREP00000000894.1"/>
    </source>
</evidence>
<dbReference type="GO" id="GO:0001755">
    <property type="term" value="P:neural crest cell migration"/>
    <property type="evidence" value="ECO:0007669"/>
    <property type="project" value="Ensembl"/>
</dbReference>
<evidence type="ECO:0000256" key="10">
    <source>
        <dbReference type="PIRSR" id="PIRSR621190-2"/>
    </source>
</evidence>
<feature type="binding site" evidence="10">
    <location>
        <position position="189"/>
    </location>
    <ligand>
        <name>Zn(2+)</name>
        <dbReference type="ChEBI" id="CHEBI:29105"/>
        <label>1</label>
    </ligand>
</feature>
<dbReference type="Gene3D" id="2.110.10.10">
    <property type="entry name" value="Hemopexin-like domain"/>
    <property type="match status" value="1"/>
</dbReference>
<feature type="binding site" evidence="10">
    <location>
        <position position="204"/>
    </location>
    <ligand>
        <name>Zn(2+)</name>
        <dbReference type="ChEBI" id="CHEBI:29105"/>
        <label>1</label>
    </ligand>
</feature>
<feature type="active site" evidence="8">
    <location>
        <position position="244"/>
    </location>
</feature>
<dbReference type="CDD" id="cd04278">
    <property type="entry name" value="ZnMc_MMP"/>
    <property type="match status" value="1"/>
</dbReference>
<evidence type="ECO:0000256" key="1">
    <source>
        <dbReference type="ARBA" id="ARBA00010370"/>
    </source>
</evidence>
<keyword evidence="5 9" id="KW-0862">Zinc</keyword>
<dbReference type="SMART" id="SM00235">
    <property type="entry name" value="ZnMc"/>
    <property type="match status" value="1"/>
</dbReference>
<feature type="binding site" evidence="10">
    <location>
        <position position="179"/>
    </location>
    <ligand>
        <name>Ca(2+)</name>
        <dbReference type="ChEBI" id="CHEBI:29108"/>
        <label>2</label>
    </ligand>
</feature>
<dbReference type="GO" id="GO:0031012">
    <property type="term" value="C:extracellular matrix"/>
    <property type="evidence" value="ECO:0007669"/>
    <property type="project" value="InterPro"/>
</dbReference>
<dbReference type="GO" id="GO:0030198">
    <property type="term" value="P:extracellular matrix organization"/>
    <property type="evidence" value="ECO:0007669"/>
    <property type="project" value="TreeGrafter"/>
</dbReference>
<feature type="binding site" evidence="10">
    <location>
        <position position="261"/>
    </location>
    <ligand>
        <name>Zn(2+)</name>
        <dbReference type="ChEBI" id="CHEBI:29105"/>
        <label>2</label>
        <note>catalytic</note>
    </ligand>
</feature>
<dbReference type="GeneTree" id="ENSGT00940000159799"/>
<feature type="domain" description="Peptidase metallopeptidase" evidence="13">
    <location>
        <begin position="124"/>
        <end position="286"/>
    </location>
</feature>
<reference evidence="14" key="2">
    <citation type="submission" date="2025-08" db="UniProtKB">
        <authorList>
            <consortium name="Ensembl"/>
        </authorList>
    </citation>
    <scope>IDENTIFICATION</scope>
    <source>
        <strain evidence="14">Guanapo</strain>
    </source>
</reference>
<feature type="binding site" evidence="10">
    <location>
        <position position="223"/>
    </location>
    <ligand>
        <name>Ca(2+)</name>
        <dbReference type="ChEBI" id="CHEBI:29108"/>
        <label>1</label>
    </ligand>
</feature>
<dbReference type="OMA" id="LQDGYPQ"/>
<keyword evidence="7" id="KW-0482">Metalloprotease</keyword>
<dbReference type="GO" id="GO:0030574">
    <property type="term" value="P:collagen catabolic process"/>
    <property type="evidence" value="ECO:0007669"/>
    <property type="project" value="TreeGrafter"/>
</dbReference>
<dbReference type="SUPFAM" id="SSF55486">
    <property type="entry name" value="Metalloproteases ('zincins'), catalytic domain"/>
    <property type="match status" value="1"/>
</dbReference>
<feature type="binding site" description="in inhibited form" evidence="10">
    <location>
        <position position="99"/>
    </location>
    <ligand>
        <name>Zn(2+)</name>
        <dbReference type="ChEBI" id="CHEBI:29105"/>
        <label>2</label>
        <note>catalytic</note>
    </ligand>
</feature>
<feature type="region of interest" description="Disordered" evidence="12">
    <location>
        <begin position="1"/>
        <end position="33"/>
    </location>
</feature>
<feature type="binding site" evidence="10">
    <location>
        <position position="191"/>
    </location>
    <ligand>
        <name>Zn(2+)</name>
        <dbReference type="ChEBI" id="CHEBI:29105"/>
        <label>1</label>
    </ligand>
</feature>
<evidence type="ECO:0000256" key="12">
    <source>
        <dbReference type="SAM" id="MobiDB-lite"/>
    </source>
</evidence>
<feature type="binding site" evidence="9">
    <location>
        <position position="253"/>
    </location>
    <ligand>
        <name>Zn(2+)</name>
        <dbReference type="ChEBI" id="CHEBI:29105"/>
        <label>2</label>
        <note>catalytic</note>
    </ligand>
</feature>
<feature type="binding site" evidence="9">
    <location>
        <position position="247"/>
    </location>
    <ligand>
        <name>Zn(2+)</name>
        <dbReference type="ChEBI" id="CHEBI:29105"/>
        <label>2</label>
        <note>catalytic</note>
    </ligand>
</feature>
<dbReference type="InterPro" id="IPR018487">
    <property type="entry name" value="Hemopexin-like_repeat"/>
</dbReference>
<comment type="cofactor">
    <cofactor evidence="10">
        <name>Ca(2+)</name>
        <dbReference type="ChEBI" id="CHEBI:29108"/>
    </cofactor>
    <text evidence="10">Can bind about 5 Ca(2+) ions per subunit.</text>
</comment>
<evidence type="ECO:0000256" key="3">
    <source>
        <dbReference type="ARBA" id="ARBA00022723"/>
    </source>
</evidence>